<dbReference type="SMART" id="SM00226">
    <property type="entry name" value="LMWPc"/>
    <property type="match status" value="1"/>
</dbReference>
<dbReference type="Gene3D" id="3.40.50.2300">
    <property type="match status" value="1"/>
</dbReference>
<sequence length="145" mass="16034">MKRVLFVCTGNTCRSPMAEAILKQKISNEIEVQSAGIYAAPGSEASYQAIEVLKERGITSDHRSQQLSEELLDWATIVLTMTANHKQAIVTRFPELQDKVFTLKEFALGEDSFTGDIADPFGGSVEQYRATADEIEKLLEKFSGS</sequence>
<keyword evidence="2" id="KW-0378">Hydrolase</keyword>
<gene>
    <name evidence="5" type="ORF">N7Z68_15010</name>
</gene>
<dbReference type="Pfam" id="PF01451">
    <property type="entry name" value="LMWPc"/>
    <property type="match status" value="1"/>
</dbReference>
<dbReference type="EMBL" id="JAOTPO010000010">
    <property type="protein sequence ID" value="MDE5414687.1"/>
    <property type="molecule type" value="Genomic_DNA"/>
</dbReference>
<evidence type="ECO:0000259" key="4">
    <source>
        <dbReference type="SMART" id="SM00226"/>
    </source>
</evidence>
<dbReference type="InterPro" id="IPR023485">
    <property type="entry name" value="Ptyr_pPase"/>
</dbReference>
<feature type="domain" description="Phosphotyrosine protein phosphatase I" evidence="4">
    <location>
        <begin position="2"/>
        <end position="145"/>
    </location>
</feature>
<accession>A0ABT5VIW9</accession>
<comment type="caution">
    <text evidence="5">The sequence shown here is derived from an EMBL/GenBank/DDBJ whole genome shotgun (WGS) entry which is preliminary data.</text>
</comment>
<dbReference type="PANTHER" id="PTHR11717">
    <property type="entry name" value="LOW MOLECULAR WEIGHT PROTEIN TYROSINE PHOSPHATASE"/>
    <property type="match status" value="1"/>
</dbReference>
<dbReference type="InterPro" id="IPR050438">
    <property type="entry name" value="LMW_PTPase"/>
</dbReference>
<protein>
    <submittedName>
        <fullName evidence="5">Low molecular weight protein arginine phosphatase</fullName>
    </submittedName>
</protein>
<dbReference type="Proteomes" id="UP001148125">
    <property type="component" value="Unassembled WGS sequence"/>
</dbReference>
<evidence type="ECO:0000313" key="5">
    <source>
        <dbReference type="EMBL" id="MDE5414687.1"/>
    </source>
</evidence>
<dbReference type="InterPro" id="IPR036196">
    <property type="entry name" value="Ptyr_pPase_sf"/>
</dbReference>
<organism evidence="5 6">
    <name type="scientific">Alkalihalobacterium chitinilyticum</name>
    <dbReference type="NCBI Taxonomy" id="2980103"/>
    <lineage>
        <taxon>Bacteria</taxon>
        <taxon>Bacillati</taxon>
        <taxon>Bacillota</taxon>
        <taxon>Bacilli</taxon>
        <taxon>Bacillales</taxon>
        <taxon>Bacillaceae</taxon>
        <taxon>Alkalihalobacterium</taxon>
    </lineage>
</organism>
<evidence type="ECO:0000256" key="1">
    <source>
        <dbReference type="ARBA" id="ARBA00011063"/>
    </source>
</evidence>
<keyword evidence="3" id="KW-0904">Protein phosphatase</keyword>
<evidence type="ECO:0000313" key="6">
    <source>
        <dbReference type="Proteomes" id="UP001148125"/>
    </source>
</evidence>
<dbReference type="PRINTS" id="PR00719">
    <property type="entry name" value="LMWPTPASE"/>
</dbReference>
<dbReference type="CDD" id="cd16344">
    <property type="entry name" value="LMWPAP"/>
    <property type="match status" value="1"/>
</dbReference>
<keyword evidence="6" id="KW-1185">Reference proteome</keyword>
<dbReference type="RefSeq" id="WP_275119298.1">
    <property type="nucleotide sequence ID" value="NZ_JAOTPO010000010.1"/>
</dbReference>
<comment type="similarity">
    <text evidence="1">Belongs to the low molecular weight phosphotyrosine protein phosphatase family.</text>
</comment>
<evidence type="ECO:0000256" key="2">
    <source>
        <dbReference type="ARBA" id="ARBA00022801"/>
    </source>
</evidence>
<dbReference type="InterPro" id="IPR017867">
    <property type="entry name" value="Tyr_phospatase_low_mol_wt"/>
</dbReference>
<dbReference type="SUPFAM" id="SSF52788">
    <property type="entry name" value="Phosphotyrosine protein phosphatases I"/>
    <property type="match status" value="1"/>
</dbReference>
<reference evidence="5" key="1">
    <citation type="submission" date="2024-05" db="EMBL/GenBank/DDBJ databases">
        <title>Alkalihalobacillus sp. strain MEB203 novel alkaliphilic bacterium from Lonar Lake, India.</title>
        <authorList>
            <person name="Joshi A."/>
            <person name="Thite S."/>
            <person name="Mengade P."/>
        </authorList>
    </citation>
    <scope>NUCLEOTIDE SEQUENCE</scope>
    <source>
        <strain evidence="5">MEB 203</strain>
    </source>
</reference>
<proteinExistence type="inferred from homology"/>
<dbReference type="PANTHER" id="PTHR11717:SF31">
    <property type="entry name" value="LOW MOLECULAR WEIGHT PROTEIN-TYROSINE-PHOSPHATASE ETP-RELATED"/>
    <property type="match status" value="1"/>
</dbReference>
<name>A0ABT5VIW9_9BACI</name>
<evidence type="ECO:0000256" key="3">
    <source>
        <dbReference type="ARBA" id="ARBA00022912"/>
    </source>
</evidence>